<dbReference type="InterPro" id="IPR002792">
    <property type="entry name" value="TRAM_dom"/>
</dbReference>
<dbReference type="SUPFAM" id="SSF102114">
    <property type="entry name" value="Radical SAM enzymes"/>
    <property type="match status" value="1"/>
</dbReference>
<comment type="similarity">
    <text evidence="2">Belongs to the methylthiotransferase family. MiaB subfamily.</text>
</comment>
<evidence type="ECO:0000256" key="5">
    <source>
        <dbReference type="ARBA" id="ARBA00022723"/>
    </source>
</evidence>
<dbReference type="InterPro" id="IPR038135">
    <property type="entry name" value="Methylthiotransferase_N_sf"/>
</dbReference>
<dbReference type="SMART" id="SM00729">
    <property type="entry name" value="Elp3"/>
    <property type="match status" value="1"/>
</dbReference>
<sequence length="574" mass="64556">MSQKVTFFLQLRRAFSTQQRVLPKQGPLLSDFLHVKDAGNSLTESSTFHHQTSPTDCEEIIGDLNLNTQEGTFPRTVALETYGCQMNVSDTELVRSILLDAGFNLIAKFSDPQTTPADAVLLMTCSIRENAETKIFERIDALRHCHEHANSKLGLKKKQSQRPLLVGILGCMAERLKGVLTTGKRCADVVCGPDAYRSLPQLLRTTGITGMPSINVQLSIEETYAELRPVRVDPSSKAAFVSIMRGCDNMCSYCIVPFTRGRERSRPFHTIINEVRHLVEQEDVKVVTLLGQNVNSYLDQTMAATATLEDASHLAPGFKTIYKQKLAGANVARFADLLDILSEKFPKTWFRFTSPHPKDFPMSLLKLMSERSNICKHIHLPAQSGSSSVLDRMRRGYTREAYIDLLNTIRDTIPGVTISTDIIVGFCGETDAEFEETLSLLEIAKYDTGYLFSYSQRAKTHAARTMSDDVPEEIKSKRLRRLIDRFYQIADDLVKEKWIGKKELVLLEGPSRRAEKEWRGRNQGNKMVIIKEGYQETMANLHRDDGVLCCGDFVELEIIGGTASTLFGKLIRKM</sequence>
<comment type="caution">
    <text evidence="11">The sequence shown here is derived from an EMBL/GenBank/DDBJ whole genome shotgun (WGS) entry which is preliminary data.</text>
</comment>
<dbReference type="InterPro" id="IPR013848">
    <property type="entry name" value="Methylthiotransferase_N"/>
</dbReference>
<name>A0A098VQC5_9MICR</name>
<dbReference type="VEuPathDB" id="MicrosporidiaDB:DI09_48p150"/>
<dbReference type="InterPro" id="IPR058240">
    <property type="entry name" value="rSAM_sf"/>
</dbReference>
<dbReference type="AlphaFoldDB" id="A0A098VQC5"/>
<dbReference type="SFLD" id="SFLDG01061">
    <property type="entry name" value="methylthiotransferase"/>
    <property type="match status" value="1"/>
</dbReference>
<dbReference type="GO" id="GO:0005739">
    <property type="term" value="C:mitochondrion"/>
    <property type="evidence" value="ECO:0007669"/>
    <property type="project" value="TreeGrafter"/>
</dbReference>
<dbReference type="SFLD" id="SFLDG01082">
    <property type="entry name" value="B12-binding_domain_containing"/>
    <property type="match status" value="1"/>
</dbReference>
<keyword evidence="12" id="KW-1185">Reference proteome</keyword>
<keyword evidence="6" id="KW-0408">Iron</keyword>
<dbReference type="Gene3D" id="3.40.50.12160">
    <property type="entry name" value="Methylthiotransferase, N-terminal domain"/>
    <property type="match status" value="1"/>
</dbReference>
<dbReference type="GO" id="GO:0051539">
    <property type="term" value="F:4 iron, 4 sulfur cluster binding"/>
    <property type="evidence" value="ECO:0007669"/>
    <property type="project" value="UniProtKB-KW"/>
</dbReference>
<accession>A0A098VQC5</accession>
<dbReference type="GO" id="GO:0005829">
    <property type="term" value="C:cytosol"/>
    <property type="evidence" value="ECO:0007669"/>
    <property type="project" value="TreeGrafter"/>
</dbReference>
<dbReference type="GeneID" id="25260101"/>
<proteinExistence type="inferred from homology"/>
<evidence type="ECO:0000259" key="9">
    <source>
        <dbReference type="PROSITE" id="PS51449"/>
    </source>
</evidence>
<reference evidence="11 12" key="1">
    <citation type="submission" date="2014-04" db="EMBL/GenBank/DDBJ databases">
        <title>A new species of microsporidia sheds light on the evolution of extreme parasitism.</title>
        <authorList>
            <person name="Haag K.L."/>
            <person name="James T.Y."/>
            <person name="Larsson R."/>
            <person name="Schaer T.M."/>
            <person name="Refardt D."/>
            <person name="Pombert J.-F."/>
            <person name="Ebert D."/>
        </authorList>
    </citation>
    <scope>NUCLEOTIDE SEQUENCE [LARGE SCALE GENOMIC DNA]</scope>
    <source>
        <strain evidence="11 12">UGP3</strain>
        <tissue evidence="11">Spores</tissue>
    </source>
</reference>
<dbReference type="RefSeq" id="XP_013237436.1">
    <property type="nucleotide sequence ID" value="XM_013381982.1"/>
</dbReference>
<dbReference type="Gene3D" id="3.80.30.20">
    <property type="entry name" value="tm_1862 like domain"/>
    <property type="match status" value="1"/>
</dbReference>
<evidence type="ECO:0000259" key="10">
    <source>
        <dbReference type="PROSITE" id="PS51918"/>
    </source>
</evidence>
<dbReference type="OrthoDB" id="190098at2759"/>
<dbReference type="InterPro" id="IPR007197">
    <property type="entry name" value="rSAM"/>
</dbReference>
<dbReference type="SFLD" id="SFLDF00413">
    <property type="entry name" value="CDK5RAP1"/>
    <property type="match status" value="1"/>
</dbReference>
<organism evidence="11 12">
    <name type="scientific">Mitosporidium daphniae</name>
    <dbReference type="NCBI Taxonomy" id="1485682"/>
    <lineage>
        <taxon>Eukaryota</taxon>
        <taxon>Fungi</taxon>
        <taxon>Fungi incertae sedis</taxon>
        <taxon>Microsporidia</taxon>
        <taxon>Mitosporidium</taxon>
    </lineage>
</organism>
<dbReference type="PROSITE" id="PS51918">
    <property type="entry name" value="RADICAL_SAM"/>
    <property type="match status" value="1"/>
</dbReference>
<dbReference type="Proteomes" id="UP000029725">
    <property type="component" value="Unassembled WGS sequence"/>
</dbReference>
<dbReference type="PROSITE" id="PS50926">
    <property type="entry name" value="TRAM"/>
    <property type="match status" value="1"/>
</dbReference>
<dbReference type="PROSITE" id="PS01278">
    <property type="entry name" value="MTTASE_RADICAL"/>
    <property type="match status" value="1"/>
</dbReference>
<dbReference type="InterPro" id="IPR005839">
    <property type="entry name" value="Methylthiotransferase"/>
</dbReference>
<dbReference type="Pfam" id="PF00919">
    <property type="entry name" value="UPF0004"/>
    <property type="match status" value="1"/>
</dbReference>
<evidence type="ECO:0000259" key="8">
    <source>
        <dbReference type="PROSITE" id="PS50926"/>
    </source>
</evidence>
<dbReference type="InterPro" id="IPR006638">
    <property type="entry name" value="Elp3/MiaA/NifB-like_rSAM"/>
</dbReference>
<keyword evidence="3" id="KW-0004">4Fe-4S</keyword>
<dbReference type="Pfam" id="PF04055">
    <property type="entry name" value="Radical_SAM"/>
    <property type="match status" value="1"/>
</dbReference>
<dbReference type="SFLD" id="SFLDF00273">
    <property type="entry name" value="(dimethylallyl)adenosine_tRNA"/>
    <property type="match status" value="1"/>
</dbReference>
<gene>
    <name evidence="11" type="ORF">DI09_48p150</name>
</gene>
<evidence type="ECO:0000313" key="12">
    <source>
        <dbReference type="Proteomes" id="UP000029725"/>
    </source>
</evidence>
<feature type="domain" description="TRAM" evidence="8">
    <location>
        <begin position="496"/>
        <end position="572"/>
    </location>
</feature>
<evidence type="ECO:0000256" key="6">
    <source>
        <dbReference type="ARBA" id="ARBA00023004"/>
    </source>
</evidence>
<evidence type="ECO:0000256" key="1">
    <source>
        <dbReference type="ARBA" id="ARBA00001966"/>
    </source>
</evidence>
<keyword evidence="7" id="KW-0411">Iron-sulfur</keyword>
<evidence type="ECO:0000313" key="11">
    <source>
        <dbReference type="EMBL" id="KGG51009.1"/>
    </source>
</evidence>
<evidence type="ECO:0000256" key="2">
    <source>
        <dbReference type="ARBA" id="ARBA00009815"/>
    </source>
</evidence>
<evidence type="ECO:0000256" key="7">
    <source>
        <dbReference type="ARBA" id="ARBA00023014"/>
    </source>
</evidence>
<dbReference type="NCBIfam" id="TIGR00089">
    <property type="entry name" value="MiaB/RimO family radical SAM methylthiotransferase"/>
    <property type="match status" value="1"/>
</dbReference>
<dbReference type="SFLD" id="SFLDS00029">
    <property type="entry name" value="Radical_SAM"/>
    <property type="match status" value="1"/>
</dbReference>
<protein>
    <submittedName>
        <fullName evidence="11">Uncharacterized protein</fullName>
    </submittedName>
</protein>
<feature type="domain" description="Radical SAM core" evidence="10">
    <location>
        <begin position="233"/>
        <end position="492"/>
    </location>
</feature>
<dbReference type="InterPro" id="IPR023404">
    <property type="entry name" value="rSAM_horseshoe"/>
</dbReference>
<dbReference type="EMBL" id="JMKJ01000432">
    <property type="protein sequence ID" value="KGG51009.1"/>
    <property type="molecule type" value="Genomic_DNA"/>
</dbReference>
<evidence type="ECO:0000256" key="4">
    <source>
        <dbReference type="ARBA" id="ARBA00022691"/>
    </source>
</evidence>
<dbReference type="PANTHER" id="PTHR43020:SF2">
    <property type="entry name" value="MITOCHONDRIAL TRNA METHYLTHIOTRANSFERASE CDK5RAP1"/>
    <property type="match status" value="1"/>
</dbReference>
<dbReference type="FunFam" id="3.80.30.20:FF:000001">
    <property type="entry name" value="tRNA-2-methylthio-N(6)-dimethylallyladenosine synthase 2"/>
    <property type="match status" value="1"/>
</dbReference>
<keyword evidence="5" id="KW-0479">Metal-binding</keyword>
<feature type="domain" description="MTTase N-terminal" evidence="9">
    <location>
        <begin position="75"/>
        <end position="208"/>
    </location>
</feature>
<dbReference type="InterPro" id="IPR020612">
    <property type="entry name" value="Methylthiotransferase_CS"/>
</dbReference>
<dbReference type="PANTHER" id="PTHR43020">
    <property type="entry name" value="CDK5 REGULATORY SUBUNIT-ASSOCIATED PROTEIN 1"/>
    <property type="match status" value="1"/>
</dbReference>
<dbReference type="GO" id="GO:0046872">
    <property type="term" value="F:metal ion binding"/>
    <property type="evidence" value="ECO:0007669"/>
    <property type="project" value="UniProtKB-KW"/>
</dbReference>
<dbReference type="FunFam" id="3.40.50.12160:FF:000003">
    <property type="entry name" value="CDK5 regulatory subunit-associated protein 1"/>
    <property type="match status" value="1"/>
</dbReference>
<keyword evidence="4" id="KW-0949">S-adenosyl-L-methionine</keyword>
<dbReference type="PROSITE" id="PS51449">
    <property type="entry name" value="MTTASE_N"/>
    <property type="match status" value="1"/>
</dbReference>
<dbReference type="GO" id="GO:0035597">
    <property type="term" value="F:tRNA-2-methylthio-N(6)-dimethylallyladenosine(37) synthase activity"/>
    <property type="evidence" value="ECO:0007669"/>
    <property type="project" value="TreeGrafter"/>
</dbReference>
<comment type="cofactor">
    <cofactor evidence="1">
        <name>[4Fe-4S] cluster</name>
        <dbReference type="ChEBI" id="CHEBI:49883"/>
    </cofactor>
</comment>
<dbReference type="HOGENOM" id="CLU_018697_2_1_1"/>
<evidence type="ECO:0000256" key="3">
    <source>
        <dbReference type="ARBA" id="ARBA00022485"/>
    </source>
</evidence>
<dbReference type="InterPro" id="IPR006463">
    <property type="entry name" value="MiaB_methiolase"/>
</dbReference>